<feature type="region of interest" description="Disordered" evidence="1">
    <location>
        <begin position="1"/>
        <end position="26"/>
    </location>
</feature>
<dbReference type="EMBL" id="UINC01223889">
    <property type="protein sequence ID" value="SVE53268.1"/>
    <property type="molecule type" value="Genomic_DNA"/>
</dbReference>
<sequence>MACAKVVENDREKMERERELEKGSYS</sequence>
<name>A0A383EAZ6_9ZZZZ</name>
<proteinExistence type="predicted"/>
<organism evidence="2">
    <name type="scientific">marine metagenome</name>
    <dbReference type="NCBI Taxonomy" id="408172"/>
    <lineage>
        <taxon>unclassified sequences</taxon>
        <taxon>metagenomes</taxon>
        <taxon>ecological metagenomes</taxon>
    </lineage>
</organism>
<evidence type="ECO:0000256" key="1">
    <source>
        <dbReference type="SAM" id="MobiDB-lite"/>
    </source>
</evidence>
<dbReference type="AlphaFoldDB" id="A0A383EAZ6"/>
<evidence type="ECO:0000313" key="2">
    <source>
        <dbReference type="EMBL" id="SVE53268.1"/>
    </source>
</evidence>
<feature type="compositionally biased region" description="Basic and acidic residues" evidence="1">
    <location>
        <begin position="7"/>
        <end position="26"/>
    </location>
</feature>
<accession>A0A383EAZ6</accession>
<gene>
    <name evidence="2" type="ORF">METZ01_LOCUS506122</name>
</gene>
<reference evidence="2" key="1">
    <citation type="submission" date="2018-05" db="EMBL/GenBank/DDBJ databases">
        <authorList>
            <person name="Lanie J.A."/>
            <person name="Ng W.-L."/>
            <person name="Kazmierczak K.M."/>
            <person name="Andrzejewski T.M."/>
            <person name="Davidsen T.M."/>
            <person name="Wayne K.J."/>
            <person name="Tettelin H."/>
            <person name="Glass J.I."/>
            <person name="Rusch D."/>
            <person name="Podicherti R."/>
            <person name="Tsui H.-C.T."/>
            <person name="Winkler M.E."/>
        </authorList>
    </citation>
    <scope>NUCLEOTIDE SEQUENCE</scope>
</reference>
<protein>
    <submittedName>
        <fullName evidence="2">Uncharacterized protein</fullName>
    </submittedName>
</protein>